<dbReference type="FunCoup" id="G9MTW6">
    <property type="interactions" value="51"/>
</dbReference>
<evidence type="ECO:0000313" key="7">
    <source>
        <dbReference type="Proteomes" id="UP000007115"/>
    </source>
</evidence>
<dbReference type="PANTHER" id="PTHR28018:SF3">
    <property type="entry name" value="RESPIRATORY SUPERCOMPLEX FACTOR 2, MITOCHONDRIAL"/>
    <property type="match status" value="1"/>
</dbReference>
<dbReference type="InParanoid" id="G9MTW6"/>
<dbReference type="Proteomes" id="UP000007115">
    <property type="component" value="Unassembled WGS sequence"/>
</dbReference>
<keyword evidence="7" id="KW-1185">Reference proteome</keyword>
<dbReference type="InterPro" id="IPR040153">
    <property type="entry name" value="Rcf2"/>
</dbReference>
<dbReference type="GO" id="GO:0033617">
    <property type="term" value="P:mitochondrial respiratory chain complex IV assembly"/>
    <property type="evidence" value="ECO:0007669"/>
    <property type="project" value="TreeGrafter"/>
</dbReference>
<dbReference type="PROSITE" id="PS51503">
    <property type="entry name" value="HIG1"/>
    <property type="match status" value="1"/>
</dbReference>
<dbReference type="InterPro" id="IPR007667">
    <property type="entry name" value="Hypoxia_induced_domain"/>
</dbReference>
<dbReference type="AlphaFoldDB" id="G9MTW6"/>
<dbReference type="HOGENOM" id="CLU_079101_0_1_1"/>
<dbReference type="OMA" id="NEGSHAY"/>
<dbReference type="RefSeq" id="XP_013956308.1">
    <property type="nucleotide sequence ID" value="XM_014100833.1"/>
</dbReference>
<name>G9MTW6_HYPVG</name>
<dbReference type="PANTHER" id="PTHR28018">
    <property type="entry name" value="RESPIRATORY SUPERCOMPLEX FACTOR 2, MITOCHONDRIAL"/>
    <property type="match status" value="1"/>
</dbReference>
<evidence type="ECO:0000256" key="1">
    <source>
        <dbReference type="ARBA" id="ARBA00004173"/>
    </source>
</evidence>
<protein>
    <recommendedName>
        <fullName evidence="5">HIG1 domain-containing protein</fullName>
    </recommendedName>
</protein>
<dbReference type="EMBL" id="ABDF02000017">
    <property type="protein sequence ID" value="EHK22115.1"/>
    <property type="molecule type" value="Genomic_DNA"/>
</dbReference>
<evidence type="ECO:0000259" key="5">
    <source>
        <dbReference type="PROSITE" id="PS51503"/>
    </source>
</evidence>
<dbReference type="STRING" id="413071.G9MTW6"/>
<proteinExistence type="predicted"/>
<dbReference type="GO" id="GO:0005739">
    <property type="term" value="C:mitochondrion"/>
    <property type="evidence" value="ECO:0007669"/>
    <property type="project" value="UniProtKB-SubCell"/>
</dbReference>
<dbReference type="eggNOG" id="ENOG502S11P">
    <property type="taxonomic scope" value="Eukaryota"/>
</dbReference>
<sequence length="203" mass="22924">MIAKVIARSEEQEYYDSIWHAGARTGLIGMSLGLAATTGLHRFYPTFRQLPLYIKSTFAIYPGLIMASIGANEGSHAYRSRLHPEIRKYADESQRVSAEIRARESEGQRAKDWLYEHQLQILGVTWATTMAVCLERMRRDPYTTAAQKIVQARVLAQATTLAILLITAALEAKDKSEGRGKYHRVLLVADEYDEEHAEVPRTT</sequence>
<keyword evidence="3" id="KW-1133">Transmembrane helix</keyword>
<dbReference type="Pfam" id="PF04588">
    <property type="entry name" value="HIG_1_N"/>
    <property type="match status" value="1"/>
</dbReference>
<evidence type="ECO:0000256" key="4">
    <source>
        <dbReference type="ARBA" id="ARBA00023136"/>
    </source>
</evidence>
<comment type="caution">
    <text evidence="6">The sequence shown here is derived from an EMBL/GenBank/DDBJ whole genome shotgun (WGS) entry which is preliminary data.</text>
</comment>
<evidence type="ECO:0000313" key="6">
    <source>
        <dbReference type="EMBL" id="EHK22115.1"/>
    </source>
</evidence>
<keyword evidence="4" id="KW-0472">Membrane</keyword>
<accession>G9MTW6</accession>
<evidence type="ECO:0000256" key="2">
    <source>
        <dbReference type="ARBA" id="ARBA00022692"/>
    </source>
</evidence>
<organism evidence="6 7">
    <name type="scientific">Hypocrea virens (strain Gv29-8 / FGSC 10586)</name>
    <name type="common">Gliocladium virens</name>
    <name type="synonym">Trichoderma virens</name>
    <dbReference type="NCBI Taxonomy" id="413071"/>
    <lineage>
        <taxon>Eukaryota</taxon>
        <taxon>Fungi</taxon>
        <taxon>Dikarya</taxon>
        <taxon>Ascomycota</taxon>
        <taxon>Pezizomycotina</taxon>
        <taxon>Sordariomycetes</taxon>
        <taxon>Hypocreomycetidae</taxon>
        <taxon>Hypocreales</taxon>
        <taxon>Hypocreaceae</taxon>
        <taxon>Trichoderma</taxon>
    </lineage>
</organism>
<feature type="domain" description="HIG1" evidence="5">
    <location>
        <begin position="91"/>
        <end position="182"/>
    </location>
</feature>
<dbReference type="OrthoDB" id="1915122at2759"/>
<gene>
    <name evidence="6" type="ORF">TRIVIDRAFT_151149</name>
</gene>
<dbReference type="VEuPathDB" id="FungiDB:TRIVIDRAFT_151149"/>
<evidence type="ECO:0000256" key="3">
    <source>
        <dbReference type="ARBA" id="ARBA00022989"/>
    </source>
</evidence>
<reference evidence="6 7" key="1">
    <citation type="journal article" date="2011" name="Genome Biol.">
        <title>Comparative genome sequence analysis underscores mycoparasitism as the ancestral life style of Trichoderma.</title>
        <authorList>
            <person name="Kubicek C.P."/>
            <person name="Herrera-Estrella A."/>
            <person name="Seidl-Seiboth V."/>
            <person name="Martinez D.A."/>
            <person name="Druzhinina I.S."/>
            <person name="Thon M."/>
            <person name="Zeilinger S."/>
            <person name="Casas-Flores S."/>
            <person name="Horwitz B.A."/>
            <person name="Mukherjee P.K."/>
            <person name="Mukherjee M."/>
            <person name="Kredics L."/>
            <person name="Alcaraz L.D."/>
            <person name="Aerts A."/>
            <person name="Antal Z."/>
            <person name="Atanasova L."/>
            <person name="Cervantes-Badillo M.G."/>
            <person name="Challacombe J."/>
            <person name="Chertkov O."/>
            <person name="McCluskey K."/>
            <person name="Coulpier F."/>
            <person name="Deshpande N."/>
            <person name="von Doehren H."/>
            <person name="Ebbole D.J."/>
            <person name="Esquivel-Naranjo E.U."/>
            <person name="Fekete E."/>
            <person name="Flipphi M."/>
            <person name="Glaser F."/>
            <person name="Gomez-Rodriguez E.Y."/>
            <person name="Gruber S."/>
            <person name="Han C."/>
            <person name="Henrissat B."/>
            <person name="Hermosa R."/>
            <person name="Hernandez-Onate M."/>
            <person name="Karaffa L."/>
            <person name="Kosti I."/>
            <person name="Le Crom S."/>
            <person name="Lindquist E."/>
            <person name="Lucas S."/>
            <person name="Luebeck M."/>
            <person name="Luebeck P.S."/>
            <person name="Margeot A."/>
            <person name="Metz B."/>
            <person name="Misra M."/>
            <person name="Nevalainen H."/>
            <person name="Omann M."/>
            <person name="Packer N."/>
            <person name="Perrone G."/>
            <person name="Uresti-Rivera E.E."/>
            <person name="Salamov A."/>
            <person name="Schmoll M."/>
            <person name="Seiboth B."/>
            <person name="Shapiro H."/>
            <person name="Sukno S."/>
            <person name="Tamayo-Ramos J.A."/>
            <person name="Tisch D."/>
            <person name="Wiest A."/>
            <person name="Wilkinson H.H."/>
            <person name="Zhang M."/>
            <person name="Coutinho P.M."/>
            <person name="Kenerley C.M."/>
            <person name="Monte E."/>
            <person name="Baker S.E."/>
            <person name="Grigoriev I.V."/>
        </authorList>
    </citation>
    <scope>NUCLEOTIDE SEQUENCE [LARGE SCALE GENOMIC DNA]</scope>
    <source>
        <strain evidence="7">Gv29-8 / FGSC 10586</strain>
    </source>
</reference>
<keyword evidence="2" id="KW-0812">Transmembrane</keyword>
<comment type="subcellular location">
    <subcellularLocation>
        <location evidence="1">Mitochondrion</location>
    </subcellularLocation>
</comment>
<dbReference type="GeneID" id="25788112"/>